<evidence type="ECO:0000313" key="2">
    <source>
        <dbReference type="Proteomes" id="UP000724584"/>
    </source>
</evidence>
<keyword evidence="1" id="KW-0378">Hydrolase</keyword>
<dbReference type="EMBL" id="JAGIZQ010000004">
    <property type="protein sequence ID" value="KAH6631437.1"/>
    <property type="molecule type" value="Genomic_DNA"/>
</dbReference>
<sequence length="419" mass="43289">MHSPFLFALGLATSLAPFSAAHTAFTTLFINDVNQGDGTCIRMAKEGNLATHPLAGGLDSEDMACGRDGQNAVAFSCPAPAGAKLTLEFREWADAAQPGSIDPSHVGPMAIYLKQVSDMQSDSAAGKGWFKIWDEGFDTAAGKWATEKLIDNNGLLSINLPSGLPTGSYLARHEIITLQNVTNDKTDAQFYVGCAQLAIEGPSDSPIPSDKTVPIPGHISDPADPGLTFNVYTADASTYPIPGPAIFFPTSPTPSNRNRQTRRQQSSGLVPPTCVLKNANWCASALPAYTDEAGCWASAEDCWTQLEACYDSAPPSGSKGCKVWEERVCTVVSDGCGAGSVRGPPVVEGLGEGVDAPIPGGRLPEAVNAGQRGTEGGGGGVGGSPTPVSGGAGAAETSGLEGGKRVRCRGLEGRRAALP</sequence>
<accession>A0ACB7P601</accession>
<comment type="caution">
    <text evidence="1">The sequence shown here is derived from an EMBL/GenBank/DDBJ whole genome shotgun (WGS) entry which is preliminary data.</text>
</comment>
<evidence type="ECO:0000313" key="1">
    <source>
        <dbReference type="EMBL" id="KAH6631437.1"/>
    </source>
</evidence>
<gene>
    <name evidence="1" type="ORF">F5144DRAFT_218620</name>
</gene>
<protein>
    <submittedName>
        <fullName evidence="1">Glycoside hydrolase family 61 protein</fullName>
    </submittedName>
</protein>
<organism evidence="1 2">
    <name type="scientific">Chaetomium tenue</name>
    <dbReference type="NCBI Taxonomy" id="1854479"/>
    <lineage>
        <taxon>Eukaryota</taxon>
        <taxon>Fungi</taxon>
        <taxon>Dikarya</taxon>
        <taxon>Ascomycota</taxon>
        <taxon>Pezizomycotina</taxon>
        <taxon>Sordariomycetes</taxon>
        <taxon>Sordariomycetidae</taxon>
        <taxon>Sordariales</taxon>
        <taxon>Chaetomiaceae</taxon>
        <taxon>Chaetomium</taxon>
    </lineage>
</organism>
<name>A0ACB7P601_9PEZI</name>
<proteinExistence type="predicted"/>
<reference evidence="1 2" key="1">
    <citation type="journal article" date="2021" name="Nat. Commun.">
        <title>Genetic determinants of endophytism in the Arabidopsis root mycobiome.</title>
        <authorList>
            <person name="Mesny F."/>
            <person name="Miyauchi S."/>
            <person name="Thiergart T."/>
            <person name="Pickel B."/>
            <person name="Atanasova L."/>
            <person name="Karlsson M."/>
            <person name="Huettel B."/>
            <person name="Barry K.W."/>
            <person name="Haridas S."/>
            <person name="Chen C."/>
            <person name="Bauer D."/>
            <person name="Andreopoulos W."/>
            <person name="Pangilinan J."/>
            <person name="LaButti K."/>
            <person name="Riley R."/>
            <person name="Lipzen A."/>
            <person name="Clum A."/>
            <person name="Drula E."/>
            <person name="Henrissat B."/>
            <person name="Kohler A."/>
            <person name="Grigoriev I.V."/>
            <person name="Martin F.M."/>
            <person name="Hacquard S."/>
        </authorList>
    </citation>
    <scope>NUCLEOTIDE SEQUENCE [LARGE SCALE GENOMIC DNA]</scope>
    <source>
        <strain evidence="1 2">MPI-SDFR-AT-0079</strain>
    </source>
</reference>
<dbReference type="Proteomes" id="UP000724584">
    <property type="component" value="Unassembled WGS sequence"/>
</dbReference>
<keyword evidence="2" id="KW-1185">Reference proteome</keyword>